<reference evidence="3 4" key="1">
    <citation type="journal article" date="2023" name="G3 (Bethesda)">
        <title>A high-quality reference genome for the fission yeast Schizosaccharomyces osmophilus.</title>
        <authorList>
            <person name="Jia G.S."/>
            <person name="Zhang W.C."/>
            <person name="Liang Y."/>
            <person name="Liu X.H."/>
            <person name="Rhind N."/>
            <person name="Pidoux A."/>
            <person name="Brysch-Herzberg M."/>
            <person name="Du L.L."/>
        </authorList>
    </citation>
    <scope>NUCLEOTIDE SEQUENCE [LARGE SCALE GENOMIC DNA]</scope>
    <source>
        <strain evidence="3 4">CBS 15793</strain>
    </source>
</reference>
<proteinExistence type="inferred from homology"/>
<protein>
    <submittedName>
        <fullName evidence="3">Prefoldin subunit Pfd5</fullName>
    </submittedName>
</protein>
<dbReference type="GO" id="GO:0051082">
    <property type="term" value="F:unfolded protein binding"/>
    <property type="evidence" value="ECO:0007669"/>
    <property type="project" value="InterPro"/>
</dbReference>
<dbReference type="GeneID" id="80873957"/>
<dbReference type="InterPro" id="IPR004127">
    <property type="entry name" value="Prefoldin_subunit_alpha"/>
</dbReference>
<dbReference type="GO" id="GO:1990115">
    <property type="term" value="P:RNA polymerase III assembly"/>
    <property type="evidence" value="ECO:0007669"/>
    <property type="project" value="TreeGrafter"/>
</dbReference>
<name>A0AAF0ATR2_9SCHI</name>
<evidence type="ECO:0000313" key="3">
    <source>
        <dbReference type="EMBL" id="WBW70877.1"/>
    </source>
</evidence>
<keyword evidence="2" id="KW-0143">Chaperone</keyword>
<gene>
    <name evidence="3" type="primary">pfd5</name>
    <name evidence="3" type="ORF">SOMG_00474</name>
</gene>
<sequence>MAEGSKSVNLGTLSLEQLTEVIKQLNTELEYLSSSYAQLGRAHVKFLGCLNSIKETVKAENEERDMLVPLTTSLYVPGKLKLGNGKVLIDIGTGYFVEKSAPDAIEYYQRKCEYLQNSVESISGAVEAKSSQIRAVQSVMQQKATDQNTKSAPASA</sequence>
<dbReference type="GO" id="GO:0006457">
    <property type="term" value="P:protein folding"/>
    <property type="evidence" value="ECO:0007669"/>
    <property type="project" value="InterPro"/>
</dbReference>
<dbReference type="FunFam" id="1.10.287.370:FF:000004">
    <property type="entry name" value="Probable prefoldin subunit 5"/>
    <property type="match status" value="1"/>
</dbReference>
<organism evidence="3 4">
    <name type="scientific">Schizosaccharomyces osmophilus</name>
    <dbReference type="NCBI Taxonomy" id="2545709"/>
    <lineage>
        <taxon>Eukaryota</taxon>
        <taxon>Fungi</taxon>
        <taxon>Dikarya</taxon>
        <taxon>Ascomycota</taxon>
        <taxon>Taphrinomycotina</taxon>
        <taxon>Schizosaccharomycetes</taxon>
        <taxon>Schizosaccharomycetales</taxon>
        <taxon>Schizosaccharomycetaceae</taxon>
        <taxon>Schizosaccharomyces</taxon>
    </lineage>
</organism>
<dbReference type="Gene3D" id="1.10.287.370">
    <property type="match status" value="1"/>
</dbReference>
<keyword evidence="4" id="KW-1185">Reference proteome</keyword>
<dbReference type="KEGG" id="som:SOMG_00474"/>
<dbReference type="GO" id="GO:1990114">
    <property type="term" value="P:RNA polymerase II core complex assembly"/>
    <property type="evidence" value="ECO:0007669"/>
    <property type="project" value="TreeGrafter"/>
</dbReference>
<comment type="similarity">
    <text evidence="1">Belongs to the prefoldin subunit alpha family.</text>
</comment>
<evidence type="ECO:0000313" key="4">
    <source>
        <dbReference type="Proteomes" id="UP001212411"/>
    </source>
</evidence>
<dbReference type="GO" id="GO:0005737">
    <property type="term" value="C:cytoplasm"/>
    <property type="evidence" value="ECO:0007669"/>
    <property type="project" value="TreeGrafter"/>
</dbReference>
<dbReference type="Pfam" id="PF02996">
    <property type="entry name" value="Prefoldin"/>
    <property type="match status" value="1"/>
</dbReference>
<evidence type="ECO:0000256" key="2">
    <source>
        <dbReference type="ARBA" id="ARBA00023186"/>
    </source>
</evidence>
<dbReference type="Proteomes" id="UP001212411">
    <property type="component" value="Chromosome 1"/>
</dbReference>
<dbReference type="PANTHER" id="PTHR12674:SF2">
    <property type="entry name" value="PREFOLDIN SUBUNIT 5"/>
    <property type="match status" value="1"/>
</dbReference>
<dbReference type="AlphaFoldDB" id="A0AAF0ATR2"/>
<evidence type="ECO:0000256" key="1">
    <source>
        <dbReference type="ARBA" id="ARBA00010048"/>
    </source>
</evidence>
<dbReference type="InterPro" id="IPR009053">
    <property type="entry name" value="Prefoldin"/>
</dbReference>
<accession>A0AAF0ATR2</accession>
<dbReference type="RefSeq" id="XP_056035120.1">
    <property type="nucleotide sequence ID" value="XM_056179268.1"/>
</dbReference>
<dbReference type="InterPro" id="IPR011599">
    <property type="entry name" value="PFD_alpha_archaea"/>
</dbReference>
<dbReference type="GO" id="GO:1990113">
    <property type="term" value="P:RNA polymerase I assembly"/>
    <property type="evidence" value="ECO:0007669"/>
    <property type="project" value="TreeGrafter"/>
</dbReference>
<dbReference type="SUPFAM" id="SSF46579">
    <property type="entry name" value="Prefoldin"/>
    <property type="match status" value="1"/>
</dbReference>
<dbReference type="CDD" id="cd23157">
    <property type="entry name" value="Prefoldin_5"/>
    <property type="match status" value="1"/>
</dbReference>
<dbReference type="EMBL" id="CP115611">
    <property type="protein sequence ID" value="WBW70877.1"/>
    <property type="molecule type" value="Genomic_DNA"/>
</dbReference>
<dbReference type="GO" id="GO:0016272">
    <property type="term" value="C:prefoldin complex"/>
    <property type="evidence" value="ECO:0007669"/>
    <property type="project" value="InterPro"/>
</dbReference>
<dbReference type="PANTHER" id="PTHR12674">
    <property type="entry name" value="PREFOLDIN SUBUNIT 5"/>
    <property type="match status" value="1"/>
</dbReference>
<dbReference type="NCBIfam" id="TIGR00293">
    <property type="entry name" value="prefoldin subunit alpha"/>
    <property type="match status" value="1"/>
</dbReference>